<proteinExistence type="predicted"/>
<dbReference type="CDD" id="cd13180">
    <property type="entry name" value="RanBD_RanBP3"/>
    <property type="match status" value="1"/>
</dbReference>
<comment type="subcellular location">
    <subcellularLocation>
        <location evidence="1">Nucleus</location>
    </subcellularLocation>
</comment>
<dbReference type="Pfam" id="PF00638">
    <property type="entry name" value="Ran_BP1"/>
    <property type="match status" value="1"/>
</dbReference>
<feature type="compositionally biased region" description="Polar residues" evidence="3">
    <location>
        <begin position="556"/>
        <end position="567"/>
    </location>
</feature>
<dbReference type="PANTHER" id="PTHR23138">
    <property type="entry name" value="RAN BINDING PROTEIN"/>
    <property type="match status" value="1"/>
</dbReference>
<dbReference type="InterPro" id="IPR045255">
    <property type="entry name" value="RanBP1-like"/>
</dbReference>
<keyword evidence="6" id="KW-1185">Reference proteome</keyword>
<keyword evidence="2" id="KW-0539">Nucleus</keyword>
<dbReference type="GO" id="GO:0005634">
    <property type="term" value="C:nucleus"/>
    <property type="evidence" value="ECO:0007669"/>
    <property type="project" value="UniProtKB-SubCell"/>
</dbReference>
<dbReference type="EMBL" id="KK852523">
    <property type="protein sequence ID" value="KDR22079.1"/>
    <property type="molecule type" value="Genomic_DNA"/>
</dbReference>
<reference evidence="5 6" key="1">
    <citation type="journal article" date="2014" name="Nat. Commun.">
        <title>Molecular traces of alternative social organization in a termite genome.</title>
        <authorList>
            <person name="Terrapon N."/>
            <person name="Li C."/>
            <person name="Robertson H.M."/>
            <person name="Ji L."/>
            <person name="Meng X."/>
            <person name="Booth W."/>
            <person name="Chen Z."/>
            <person name="Childers C.P."/>
            <person name="Glastad K.M."/>
            <person name="Gokhale K."/>
            <person name="Gowin J."/>
            <person name="Gronenberg W."/>
            <person name="Hermansen R.A."/>
            <person name="Hu H."/>
            <person name="Hunt B.G."/>
            <person name="Huylmans A.K."/>
            <person name="Khalil S.M."/>
            <person name="Mitchell R.D."/>
            <person name="Munoz-Torres M.C."/>
            <person name="Mustard J.A."/>
            <person name="Pan H."/>
            <person name="Reese J.T."/>
            <person name="Scharf M.E."/>
            <person name="Sun F."/>
            <person name="Vogel H."/>
            <person name="Xiao J."/>
            <person name="Yang W."/>
            <person name="Yang Z."/>
            <person name="Yang Z."/>
            <person name="Zhou J."/>
            <person name="Zhu J."/>
            <person name="Brent C.S."/>
            <person name="Elsik C.G."/>
            <person name="Goodisman M.A."/>
            <person name="Liberles D.A."/>
            <person name="Roe R.M."/>
            <person name="Vargo E.L."/>
            <person name="Vilcinskas A."/>
            <person name="Wang J."/>
            <person name="Bornberg-Bauer E."/>
            <person name="Korb J."/>
            <person name="Zhang G."/>
            <person name="Liebig J."/>
        </authorList>
    </citation>
    <scope>NUCLEOTIDE SEQUENCE [LARGE SCALE GENOMIC DNA]</scope>
    <source>
        <tissue evidence="5">Whole organism</tissue>
    </source>
</reference>
<feature type="compositionally biased region" description="Polar residues" evidence="3">
    <location>
        <begin position="252"/>
        <end position="266"/>
    </location>
</feature>
<feature type="region of interest" description="Disordered" evidence="3">
    <location>
        <begin position="1"/>
        <end position="24"/>
    </location>
</feature>
<dbReference type="Proteomes" id="UP000027135">
    <property type="component" value="Unassembled WGS sequence"/>
</dbReference>
<feature type="compositionally biased region" description="Low complexity" evidence="3">
    <location>
        <begin position="190"/>
        <end position="201"/>
    </location>
</feature>
<dbReference type="AlphaFoldDB" id="A0A067RQQ1"/>
<dbReference type="InterPro" id="IPR011993">
    <property type="entry name" value="PH-like_dom_sf"/>
</dbReference>
<evidence type="ECO:0000313" key="5">
    <source>
        <dbReference type="EMBL" id="KDR22079.1"/>
    </source>
</evidence>
<dbReference type="OrthoDB" id="10250354at2759"/>
<dbReference type="PROSITE" id="PS50196">
    <property type="entry name" value="RANBD1"/>
    <property type="match status" value="1"/>
</dbReference>
<dbReference type="SMART" id="SM00160">
    <property type="entry name" value="RanBD"/>
    <property type="match status" value="1"/>
</dbReference>
<organism evidence="5 6">
    <name type="scientific">Zootermopsis nevadensis</name>
    <name type="common">Dampwood termite</name>
    <dbReference type="NCBI Taxonomy" id="136037"/>
    <lineage>
        <taxon>Eukaryota</taxon>
        <taxon>Metazoa</taxon>
        <taxon>Ecdysozoa</taxon>
        <taxon>Arthropoda</taxon>
        <taxon>Hexapoda</taxon>
        <taxon>Insecta</taxon>
        <taxon>Pterygota</taxon>
        <taxon>Neoptera</taxon>
        <taxon>Polyneoptera</taxon>
        <taxon>Dictyoptera</taxon>
        <taxon>Blattodea</taxon>
        <taxon>Blattoidea</taxon>
        <taxon>Termitoidae</taxon>
        <taxon>Termopsidae</taxon>
        <taxon>Zootermopsis</taxon>
    </lineage>
</organism>
<dbReference type="eggNOG" id="KOG0866">
    <property type="taxonomic scope" value="Eukaryota"/>
</dbReference>
<feature type="compositionally biased region" description="Basic and acidic residues" evidence="3">
    <location>
        <begin position="206"/>
        <end position="215"/>
    </location>
</feature>
<dbReference type="STRING" id="136037.A0A067RQQ1"/>
<evidence type="ECO:0000256" key="1">
    <source>
        <dbReference type="ARBA" id="ARBA00004123"/>
    </source>
</evidence>
<dbReference type="Gene3D" id="2.30.29.30">
    <property type="entry name" value="Pleckstrin-homology domain (PH domain)/Phosphotyrosine-binding domain (PTB)"/>
    <property type="match status" value="1"/>
</dbReference>
<feature type="domain" description="RanBD1" evidence="4">
    <location>
        <begin position="380"/>
        <end position="471"/>
    </location>
</feature>
<feature type="compositionally biased region" description="Polar residues" evidence="3">
    <location>
        <begin position="7"/>
        <end position="24"/>
    </location>
</feature>
<dbReference type="InParanoid" id="A0A067RQQ1"/>
<sequence>MADLRNDTASPMDGQTGNSNNMQERSLLQKSNIVMKVDVPEEETATCKNEGKKAFCSPATYTSSSGKPIFGSSGKIGSSVLASAHLSNIASGGNPFAIKPAAFGTMSKLSCAISSSLPKPVVLRPSQLAFATTDSSQQATSHCTLSLKLPSVGNPFARVPQDSVSTSATDGIKNEDNSASSSEEVGACGSSSSPETCSTSTVIETVGHKENRKGAAESNSEEVDRGSVTSCGSQKNLTEIISPPKFVPLGTPSCQTEESSSPCGSISSASAVSTTTSTAVTSSSTSASVTEFVFGQNLHERVAEAASLETTDTSRTCEGTETSNSISTVCASATANGISEMLFTSVIKKDQNNESSHMSSNNTIDIAEKPSKSLSEAAREYEEARAVKRKYEEVTIVTGEEDEANVLQINCKLFAFDKAGGTWVERGRGTLRLNDKDSGPGGGGVQSRVVIRTAGSLRVVLNTKIWAGMSVHRPSAKSVRLTAMDSSGQIKVFLVMSSPADIEQLHKSLESRVLLAQQAASLNQQTQPEAETTHENVASHSLPPEPCSKKRLSQGVEDTSPSSPVHGSTFVSTFEAGIHKMSGGERCSSSLTPEGSVIHFSKTNREETCTLIVPVKTLETTN</sequence>
<gene>
    <name evidence="5" type="ORF">L798_02577</name>
</gene>
<evidence type="ECO:0000313" key="6">
    <source>
        <dbReference type="Proteomes" id="UP000027135"/>
    </source>
</evidence>
<feature type="region of interest" description="Disordered" evidence="3">
    <location>
        <begin position="524"/>
        <end position="567"/>
    </location>
</feature>
<dbReference type="OMA" id="TATCKNE"/>
<evidence type="ECO:0000256" key="3">
    <source>
        <dbReference type="SAM" id="MobiDB-lite"/>
    </source>
</evidence>
<accession>A0A067RQQ1</accession>
<feature type="region of interest" description="Disordered" evidence="3">
    <location>
        <begin position="158"/>
        <end position="269"/>
    </location>
</feature>
<evidence type="ECO:0000259" key="4">
    <source>
        <dbReference type="PROSITE" id="PS50196"/>
    </source>
</evidence>
<evidence type="ECO:0000256" key="2">
    <source>
        <dbReference type="ARBA" id="ARBA00023242"/>
    </source>
</evidence>
<dbReference type="GO" id="GO:0006611">
    <property type="term" value="P:protein export from nucleus"/>
    <property type="evidence" value="ECO:0007669"/>
    <property type="project" value="TreeGrafter"/>
</dbReference>
<feature type="compositionally biased region" description="Polar residues" evidence="3">
    <location>
        <begin position="227"/>
        <end position="239"/>
    </location>
</feature>
<dbReference type="InterPro" id="IPR000156">
    <property type="entry name" value="Ran_bind_dom"/>
</dbReference>
<name>A0A067RQQ1_ZOONE</name>
<dbReference type="SUPFAM" id="SSF50729">
    <property type="entry name" value="PH domain-like"/>
    <property type="match status" value="1"/>
</dbReference>
<dbReference type="PANTHER" id="PTHR23138:SF142">
    <property type="entry name" value="RAN-BINDING PROTEIN 3B-RELATED"/>
    <property type="match status" value="1"/>
</dbReference>
<protein>
    <submittedName>
        <fullName evidence="5">Ran-binding protein 3</fullName>
    </submittedName>
</protein>